<keyword evidence="1" id="KW-0833">Ubl conjugation pathway</keyword>
<feature type="domain" description="E3 ubiquitin-protein ligase listerin HEAT repeat region" evidence="3">
    <location>
        <begin position="1201"/>
        <end position="1394"/>
    </location>
</feature>
<keyword evidence="1" id="KW-0862">Zinc</keyword>
<gene>
    <name evidence="4" type="ORF">GSOID_T00001052001</name>
</gene>
<dbReference type="EMBL" id="FN653024">
    <property type="protein sequence ID" value="CBY23730.1"/>
    <property type="molecule type" value="Genomic_DNA"/>
</dbReference>
<dbReference type="Pfam" id="PF22958">
    <property type="entry name" value="Ltn1_1st"/>
    <property type="match status" value="1"/>
</dbReference>
<organism evidence="4">
    <name type="scientific">Oikopleura dioica</name>
    <name type="common">Tunicate</name>
    <dbReference type="NCBI Taxonomy" id="34765"/>
    <lineage>
        <taxon>Eukaryota</taxon>
        <taxon>Metazoa</taxon>
        <taxon>Chordata</taxon>
        <taxon>Tunicata</taxon>
        <taxon>Appendicularia</taxon>
        <taxon>Copelata</taxon>
        <taxon>Oikopleuridae</taxon>
        <taxon>Oikopleura</taxon>
    </lineage>
</organism>
<name>E4X3U2_OIKDI</name>
<dbReference type="GO" id="GO:0008270">
    <property type="term" value="F:zinc ion binding"/>
    <property type="evidence" value="ECO:0007669"/>
    <property type="project" value="UniProtKB-KW"/>
</dbReference>
<dbReference type="EC" id="2.3.2.27" evidence="1"/>
<dbReference type="GO" id="GO:0043023">
    <property type="term" value="F:ribosomal large subunit binding"/>
    <property type="evidence" value="ECO:0007669"/>
    <property type="project" value="TreeGrafter"/>
</dbReference>
<dbReference type="OrthoDB" id="6108at2759"/>
<dbReference type="PANTHER" id="PTHR12389">
    <property type="entry name" value="ZINC FINGER PROTEIN 294"/>
    <property type="match status" value="1"/>
</dbReference>
<dbReference type="SUPFAM" id="SSF48371">
    <property type="entry name" value="ARM repeat"/>
    <property type="match status" value="1"/>
</dbReference>
<dbReference type="PANTHER" id="PTHR12389:SF0">
    <property type="entry name" value="E3 UBIQUITIN-PROTEIN LIGASE LISTERIN"/>
    <property type="match status" value="1"/>
</dbReference>
<evidence type="ECO:0000259" key="2">
    <source>
        <dbReference type="Pfam" id="PF22958"/>
    </source>
</evidence>
<evidence type="ECO:0000256" key="1">
    <source>
        <dbReference type="RuleBase" id="RU367090"/>
    </source>
</evidence>
<evidence type="ECO:0000313" key="4">
    <source>
        <dbReference type="EMBL" id="CBY23730.1"/>
    </source>
</evidence>
<dbReference type="GO" id="GO:0016567">
    <property type="term" value="P:protein ubiquitination"/>
    <property type="evidence" value="ECO:0007669"/>
    <property type="project" value="UniProtKB-UniPathway"/>
</dbReference>
<dbReference type="GO" id="GO:0061630">
    <property type="term" value="F:ubiquitin protein ligase activity"/>
    <property type="evidence" value="ECO:0007669"/>
    <property type="project" value="UniProtKB-UniRule"/>
</dbReference>
<keyword evidence="1" id="KW-0863">Zinc-finger</keyword>
<comment type="subunit">
    <text evidence="1">Component of the ribosome quality control complex (RQC).</text>
</comment>
<feature type="domain" description="E3 ubiquitin-protein ligase listerin N-terminal" evidence="2">
    <location>
        <begin position="42"/>
        <end position="338"/>
    </location>
</feature>
<dbReference type="GO" id="GO:1990116">
    <property type="term" value="P:ribosome-associated ubiquitin-dependent protein catabolic process"/>
    <property type="evidence" value="ECO:0007669"/>
    <property type="project" value="UniProtKB-UniRule"/>
</dbReference>
<dbReference type="GO" id="GO:0005829">
    <property type="term" value="C:cytosol"/>
    <property type="evidence" value="ECO:0007669"/>
    <property type="project" value="UniProtKB-UniRule"/>
</dbReference>
<keyword evidence="5" id="KW-1185">Reference proteome</keyword>
<dbReference type="Pfam" id="PF22999">
    <property type="entry name" value="LTN1_E3_ligase_6th"/>
    <property type="match status" value="1"/>
</dbReference>
<dbReference type="InterPro" id="IPR039795">
    <property type="entry name" value="LTN1/Rkr1"/>
</dbReference>
<sequence length="1517" mass="171299">MGRQKGNAERSKYKTASSATFEQNQTGFFTGFGQDQLDQDLDPRLRVAFRKSAKKDATTRIKACEEILGILQDKESDLTTTISAMLKAWPRYYSKSVSDHEPRVRSQSHNVTLRVLQLSGKQSAPYLKNIMPPLIYGTSDEYSISSTTCSKGLDLVFPEKIMQVVSHVSSELVSYCTEMVLKKPERGSIDSELEVNRLISQGLRCLAKYNQTGKAALDITSLLDSKSFWKLSRHKESSIRAGFFELAVAKLQENEASHICEWSKAVLSSLAENEPNCVRPLWAAVLLLLNKSKNDPAVFEAVNFLKAFVPGLWTVLRAGGFGCGTIIYPHMLPLIAKIPANLTGGPFHENFFSNYLEGMREIEAKVDLKAAVSALLECLQYAQVNKIISNSFEIVSDLLMDCINGKSCAPIEAAKPLYNLMLQWRNSHQDYFNELMEAVQNCFESTIIDFGRKVSEENSARVKKCVELVKHMVNCDRPRGVVFDKTDNERPESSAGKLKDEMVILMGILVSKSDRLEPEFALLQLEIIIILTKNSTKHFKKAIFDYLYREILQGTNMNDTLIRNHELVSAWLLPKYNISRKIAEESVEDTVVEVATEKGEEESAKEPETHQFRFSKPKTSIFDGVSSILVDLSRGSPSSCASILEKMAAEPESLAPLLKALFEEISKSTDENCLNIAESFTMKLLKRPRISVWQNCCGTILKFCHPSLKNKMNSFLERTISEVSRLDEIVILTEIRLYDPRAENVTVLPQIGSNLARVISLNWDFEDSALSYLINTAYSKLPDTFEVIIRCFVYELLKFFHTDISTMSYACCMRVFEKLKILSHQTIDENDDEELFTVDENVLGFLRAVFDDLVIAFNMKNNISNKISPLVKIFGRLYDCEQNDVNELDLCAKDLLLLVLIEKGLAILSLQQTETTKEISYLVRDYFHPFHDFSVHSLEAFKGIRLSNESSVEILSYFIFEINSSSNLDQSSPKFLKKSDGEYFGRSEDELDIRVSEVLTSENSDNLQETIAVLGKLSEEPSRLIGVLAQIIENGIENWKCKDQRNLAILMDATVKYGRSDLLSEQWDFILCNITSWLENINSLDKMDLDAFCLLHETLSVLETLTEFFNSPGALADPSLPADMIDTWKEFFNPQISGSILSIFFKLVAAKESFSELLLYSVIQSLSRSISKIGLDELQQFQTTLILSVDYSDVLTDEINSLVNHSFKCLTDDNLFIALTGYHFLKLLIPKILALYDEKAKSPEPPRVYVENSLKIISQCDEQPDSNSVRACVLALSICLEIIQVSGSPSHVHFFLDSDHCYRLLDLIWPLLPEGNVEPKQIMRIGENTSIGCSDYNKQQWALSGVTEIAKRCPGAVRLWQKGLTNRSLQRHIQDYTQQNLSQLLVARELKSVKAISGITCIPYAKSRSISASYTRDDLEVEIMITLPVDWPLSQPSIQGIYLLRKLSTINFEGLKSVGVNASEWRLWLFQLEQALATGAGLASGLRKWSQNLHKRFDGLEECYICYSIIYGKGIST</sequence>
<comment type="pathway">
    <text evidence="1">Protein modification; protein ubiquitination.</text>
</comment>
<evidence type="ECO:0000313" key="5">
    <source>
        <dbReference type="Proteomes" id="UP000001307"/>
    </source>
</evidence>
<reference evidence="4" key="1">
    <citation type="journal article" date="2010" name="Science">
        <title>Plasticity of animal genome architecture unmasked by rapid evolution of a pelagic tunicate.</title>
        <authorList>
            <person name="Denoeud F."/>
            <person name="Henriet S."/>
            <person name="Mungpakdee S."/>
            <person name="Aury J.M."/>
            <person name="Da Silva C."/>
            <person name="Brinkmann H."/>
            <person name="Mikhaleva J."/>
            <person name="Olsen L.C."/>
            <person name="Jubin C."/>
            <person name="Canestro C."/>
            <person name="Bouquet J.M."/>
            <person name="Danks G."/>
            <person name="Poulain J."/>
            <person name="Campsteijn C."/>
            <person name="Adamski M."/>
            <person name="Cross I."/>
            <person name="Yadetie F."/>
            <person name="Muffato M."/>
            <person name="Louis A."/>
            <person name="Butcher S."/>
            <person name="Tsagkogeorga G."/>
            <person name="Konrad A."/>
            <person name="Singh S."/>
            <person name="Jensen M.F."/>
            <person name="Cong E.H."/>
            <person name="Eikeseth-Otteraa H."/>
            <person name="Noel B."/>
            <person name="Anthouard V."/>
            <person name="Porcel B.M."/>
            <person name="Kachouri-Lafond R."/>
            <person name="Nishino A."/>
            <person name="Ugolini M."/>
            <person name="Chourrout P."/>
            <person name="Nishida H."/>
            <person name="Aasland R."/>
            <person name="Huzurbazar S."/>
            <person name="Westhof E."/>
            <person name="Delsuc F."/>
            <person name="Lehrach H."/>
            <person name="Reinhardt R."/>
            <person name="Weissenbach J."/>
            <person name="Roy S.W."/>
            <person name="Artiguenave F."/>
            <person name="Postlethwait J.H."/>
            <person name="Manak J.R."/>
            <person name="Thompson E.M."/>
            <person name="Jaillon O."/>
            <person name="Du Pasquier L."/>
            <person name="Boudinot P."/>
            <person name="Liberles D.A."/>
            <person name="Volff J.N."/>
            <person name="Philippe H."/>
            <person name="Lenhard B."/>
            <person name="Roest Crollius H."/>
            <person name="Wincker P."/>
            <person name="Chourrout D."/>
        </authorList>
    </citation>
    <scope>NUCLEOTIDE SEQUENCE [LARGE SCALE GENOMIC DNA]</scope>
</reference>
<dbReference type="Gene3D" id="1.25.10.10">
    <property type="entry name" value="Leucine-rich Repeat Variant"/>
    <property type="match status" value="1"/>
</dbReference>
<comment type="similarity">
    <text evidence="1">Belongs to the LTN1 family.</text>
</comment>
<keyword evidence="1" id="KW-0808">Transferase</keyword>
<dbReference type="InterPro" id="IPR054477">
    <property type="entry name" value="LTN1_E3_ligase_6th"/>
</dbReference>
<protein>
    <recommendedName>
        <fullName evidence="1">E3 ubiquitin-protein ligase listerin</fullName>
        <ecNumber evidence="1">2.3.2.27</ecNumber>
    </recommendedName>
    <alternativeName>
        <fullName evidence="1">RING-type E3 ubiquitin transferase listerin</fullName>
    </alternativeName>
</protein>
<dbReference type="InterPro" id="IPR054476">
    <property type="entry name" value="Ltn1_N"/>
</dbReference>
<dbReference type="UniPathway" id="UPA00143"/>
<dbReference type="InterPro" id="IPR016024">
    <property type="entry name" value="ARM-type_fold"/>
</dbReference>
<comment type="catalytic activity">
    <reaction evidence="1">
        <text>S-ubiquitinyl-[E2 ubiquitin-conjugating enzyme]-L-cysteine + [acceptor protein]-L-lysine = [E2 ubiquitin-conjugating enzyme]-L-cysteine + N(6)-ubiquitinyl-[acceptor protein]-L-lysine.</text>
        <dbReference type="EC" id="2.3.2.27"/>
    </reaction>
</comment>
<dbReference type="GO" id="GO:1990112">
    <property type="term" value="C:RQC complex"/>
    <property type="evidence" value="ECO:0007669"/>
    <property type="project" value="UniProtKB-UniRule"/>
</dbReference>
<dbReference type="InterPro" id="IPR011989">
    <property type="entry name" value="ARM-like"/>
</dbReference>
<proteinExistence type="inferred from homology"/>
<dbReference type="InParanoid" id="E4X3U2"/>
<evidence type="ECO:0000259" key="3">
    <source>
        <dbReference type="Pfam" id="PF22999"/>
    </source>
</evidence>
<comment type="function">
    <text evidence="1">E3 ubiquitin-protein ligase. Component of the ribosome quality control complex (RQC), a ribosome-associated complex that mediates ubiquitination and extraction of incompletely synthesized nascent chains for proteasomal degradation.</text>
</comment>
<dbReference type="Proteomes" id="UP000001307">
    <property type="component" value="Unassembled WGS sequence"/>
</dbReference>
<dbReference type="GO" id="GO:0072344">
    <property type="term" value="P:rescue of stalled ribosome"/>
    <property type="evidence" value="ECO:0007669"/>
    <property type="project" value="UniProtKB-UniRule"/>
</dbReference>
<accession>E4X3U2</accession>
<keyword evidence="1" id="KW-0479">Metal-binding</keyword>